<dbReference type="AlphaFoldDB" id="A0A420DHG3"/>
<dbReference type="OrthoDB" id="7741116at2"/>
<dbReference type="RefSeq" id="WP_025062297.1">
    <property type="nucleotide sequence ID" value="NZ_RAQK01000002.1"/>
</dbReference>
<sequence>MSETTSAGTISIARGPLKYGASAVSYEDGSISKLSATYKLPIGEQFPTLRLGPALGYVKEDGADGSVKTGIKLVAERDIPTDFGSVFLLADLNSIDSSWFALAQVGLPKLGLAIELSHGDSETYSETSLAFAKRLGDGPTSLCAGYRFDADEVFVGLSINTF</sequence>
<protein>
    <recommendedName>
        <fullName evidence="3">Porin-like protein</fullName>
    </recommendedName>
</protein>
<accession>A0A420DHG3</accession>
<gene>
    <name evidence="1" type="ORF">C8N30_2739</name>
</gene>
<comment type="caution">
    <text evidence="1">The sequence shown here is derived from an EMBL/GenBank/DDBJ whole genome shotgun (WGS) entry which is preliminary data.</text>
</comment>
<evidence type="ECO:0000313" key="2">
    <source>
        <dbReference type="Proteomes" id="UP000284407"/>
    </source>
</evidence>
<keyword evidence="2" id="KW-1185">Reference proteome</keyword>
<proteinExistence type="predicted"/>
<dbReference type="EMBL" id="RAQK01000002">
    <property type="protein sequence ID" value="RKE93659.1"/>
    <property type="molecule type" value="Genomic_DNA"/>
</dbReference>
<name>A0A420DHG3_9RHOB</name>
<dbReference type="Proteomes" id="UP000284407">
    <property type="component" value="Unassembled WGS sequence"/>
</dbReference>
<reference evidence="1 2" key="1">
    <citation type="submission" date="2018-09" db="EMBL/GenBank/DDBJ databases">
        <title>Genomic Encyclopedia of Archaeal and Bacterial Type Strains, Phase II (KMG-II): from individual species to whole genera.</title>
        <authorList>
            <person name="Goeker M."/>
        </authorList>
    </citation>
    <scope>NUCLEOTIDE SEQUENCE [LARGE SCALE GENOMIC DNA]</scope>
    <source>
        <strain evidence="1 2">DSM 11458</strain>
    </source>
</reference>
<evidence type="ECO:0008006" key="3">
    <source>
        <dbReference type="Google" id="ProtNLM"/>
    </source>
</evidence>
<organism evidence="1 2">
    <name type="scientific">Sulfitobacter guttiformis</name>
    <dbReference type="NCBI Taxonomy" id="74349"/>
    <lineage>
        <taxon>Bacteria</taxon>
        <taxon>Pseudomonadati</taxon>
        <taxon>Pseudomonadota</taxon>
        <taxon>Alphaproteobacteria</taxon>
        <taxon>Rhodobacterales</taxon>
        <taxon>Roseobacteraceae</taxon>
        <taxon>Sulfitobacter</taxon>
    </lineage>
</organism>
<evidence type="ECO:0000313" key="1">
    <source>
        <dbReference type="EMBL" id="RKE93659.1"/>
    </source>
</evidence>